<evidence type="ECO:0000256" key="1">
    <source>
        <dbReference type="ARBA" id="ARBA00004127"/>
    </source>
</evidence>
<feature type="transmembrane region" description="Helical" evidence="6">
    <location>
        <begin position="174"/>
        <end position="193"/>
    </location>
</feature>
<dbReference type="AlphaFoldDB" id="A0A8H9L3D7"/>
<feature type="transmembrane region" description="Helical" evidence="6">
    <location>
        <begin position="112"/>
        <end position="133"/>
    </location>
</feature>
<feature type="transmembrane region" description="Helical" evidence="6">
    <location>
        <begin position="139"/>
        <end position="162"/>
    </location>
</feature>
<evidence type="ECO:0000256" key="2">
    <source>
        <dbReference type="ARBA" id="ARBA00022692"/>
    </source>
</evidence>
<sequence length="456" mass="48028">MTAGLDAAAAVVRGAGLGAPLLAVVVLCAWRPPGPRVVAAAITSTAWAALLLLALHHAAVERGWWTYHATGAVWRGLPVDLWLGWSLLWGAVPALCLAAARHDRVDRGASCRQVAVVLAGLVVLDLVLMPYGAPVVVLGSAWLVGEVVGVLTALVPAVLLARWTLRRTRVTARAWAQAVWAGGLLVGLPVLAVSPVPPWPAAVTSAGLQLALVACLPGLAAMRELAVVGRGTPLPYDPPARLVTSGPYAYVRNPMQLTVAATFAVLAPVLGEPELLVGVLVAVAYSVGIADWHEGEGLRRAFGRAWTEYRAAVRPWVPRLRPAPVVAPATLWVAADCEPCTGVALWFARRRPVGLTIRPAAEHPEVLWRVTYELTAEASPPPGSRDVRPLLRTQGVSAVARALAHVHLGWALAGWALDLPGVRHLAQLGADAFGAEPRPSRPVPTSCPAPRLTMNT</sequence>
<keyword evidence="2 6" id="KW-0812">Transmembrane</keyword>
<keyword evidence="3 6" id="KW-1133">Transmembrane helix</keyword>
<dbReference type="GO" id="GO:0012505">
    <property type="term" value="C:endomembrane system"/>
    <property type="evidence" value="ECO:0007669"/>
    <property type="project" value="UniProtKB-SubCell"/>
</dbReference>
<feature type="region of interest" description="Disordered" evidence="5">
    <location>
        <begin position="433"/>
        <end position="456"/>
    </location>
</feature>
<dbReference type="Pfam" id="PF04191">
    <property type="entry name" value="PEMT"/>
    <property type="match status" value="1"/>
</dbReference>
<dbReference type="EMBL" id="BMPT01000008">
    <property type="protein sequence ID" value="GGM26328.1"/>
    <property type="molecule type" value="Genomic_DNA"/>
</dbReference>
<evidence type="ECO:0000256" key="3">
    <source>
        <dbReference type="ARBA" id="ARBA00022989"/>
    </source>
</evidence>
<dbReference type="Gene3D" id="1.20.120.1630">
    <property type="match status" value="1"/>
</dbReference>
<evidence type="ECO:0000313" key="8">
    <source>
        <dbReference type="Proteomes" id="UP000655589"/>
    </source>
</evidence>
<comment type="caution">
    <text evidence="7">The sequence shown here is derived from an EMBL/GenBank/DDBJ whole genome shotgun (WGS) entry which is preliminary data.</text>
</comment>
<dbReference type="InterPro" id="IPR007318">
    <property type="entry name" value="Phopholipid_MeTrfase"/>
</dbReference>
<feature type="transmembrane region" description="Helical" evidence="6">
    <location>
        <begin position="12"/>
        <end position="30"/>
    </location>
</feature>
<evidence type="ECO:0000256" key="4">
    <source>
        <dbReference type="ARBA" id="ARBA00023136"/>
    </source>
</evidence>
<accession>A0A8H9L3D7</accession>
<keyword evidence="8" id="KW-1185">Reference proteome</keyword>
<keyword evidence="4 6" id="KW-0472">Membrane</keyword>
<name>A0A8H9L3D7_9MICO</name>
<proteinExistence type="predicted"/>
<protein>
    <recommendedName>
        <fullName evidence="9">Protein-S-isoprenylcysteine O-methyltransferase Ste14</fullName>
    </recommendedName>
</protein>
<gene>
    <name evidence="7" type="ORF">GCM10010102_22500</name>
</gene>
<dbReference type="Proteomes" id="UP000655589">
    <property type="component" value="Unassembled WGS sequence"/>
</dbReference>
<evidence type="ECO:0000256" key="6">
    <source>
        <dbReference type="SAM" id="Phobius"/>
    </source>
</evidence>
<evidence type="ECO:0008006" key="9">
    <source>
        <dbReference type="Google" id="ProtNLM"/>
    </source>
</evidence>
<feature type="transmembrane region" description="Helical" evidence="6">
    <location>
        <begin position="37"/>
        <end position="59"/>
    </location>
</feature>
<dbReference type="RefSeq" id="WP_171105250.1">
    <property type="nucleotide sequence ID" value="NZ_BMPT01000008.1"/>
</dbReference>
<reference evidence="7" key="1">
    <citation type="journal article" date="2014" name="Int. J. Syst. Evol. Microbiol.">
        <title>Complete genome sequence of Corynebacterium casei LMG S-19264T (=DSM 44701T), isolated from a smear-ripened cheese.</title>
        <authorList>
            <consortium name="US DOE Joint Genome Institute (JGI-PGF)"/>
            <person name="Walter F."/>
            <person name="Albersmeier A."/>
            <person name="Kalinowski J."/>
            <person name="Ruckert C."/>
        </authorList>
    </citation>
    <scope>NUCLEOTIDE SEQUENCE</scope>
    <source>
        <strain evidence="7">JCM 3051</strain>
    </source>
</reference>
<evidence type="ECO:0000313" key="7">
    <source>
        <dbReference type="EMBL" id="GGM26328.1"/>
    </source>
</evidence>
<comment type="subcellular location">
    <subcellularLocation>
        <location evidence="1">Endomembrane system</location>
        <topology evidence="1">Multi-pass membrane protein</topology>
    </subcellularLocation>
</comment>
<evidence type="ECO:0000256" key="5">
    <source>
        <dbReference type="SAM" id="MobiDB-lite"/>
    </source>
</evidence>
<organism evidence="7 8">
    <name type="scientific">Promicromonospora citrea</name>
    <dbReference type="NCBI Taxonomy" id="43677"/>
    <lineage>
        <taxon>Bacteria</taxon>
        <taxon>Bacillati</taxon>
        <taxon>Actinomycetota</taxon>
        <taxon>Actinomycetes</taxon>
        <taxon>Micrococcales</taxon>
        <taxon>Promicromonosporaceae</taxon>
        <taxon>Promicromonospora</taxon>
    </lineage>
</organism>
<reference evidence="7" key="2">
    <citation type="submission" date="2020-09" db="EMBL/GenBank/DDBJ databases">
        <authorList>
            <person name="Sun Q."/>
            <person name="Ohkuma M."/>
        </authorList>
    </citation>
    <scope>NUCLEOTIDE SEQUENCE</scope>
    <source>
        <strain evidence="7">JCM 3051</strain>
    </source>
</reference>
<feature type="transmembrane region" description="Helical" evidence="6">
    <location>
        <begin position="79"/>
        <end position="100"/>
    </location>
</feature>